<accession>A0A6J7HT75</accession>
<organism evidence="2">
    <name type="scientific">freshwater metagenome</name>
    <dbReference type="NCBI Taxonomy" id="449393"/>
    <lineage>
        <taxon>unclassified sequences</taxon>
        <taxon>metagenomes</taxon>
        <taxon>ecological metagenomes</taxon>
    </lineage>
</organism>
<evidence type="ECO:0000256" key="1">
    <source>
        <dbReference type="SAM" id="MobiDB-lite"/>
    </source>
</evidence>
<sequence length="346" mass="37916">MSSVPTAFDSDHRLARLPGSARDGHGVFESPNGLLIGAVHPERQHSGLSRRRRSHLDVEDRLGREVRRRDATGVVEYDDTCLQRFHHGGVMLLGPADGTLVGADQHPPVGHLGRGDHHRQRRPVRAQMRVPQPAAGRENGHRVAGHPHCIRYGEAEHICCAPSVDRLRGRIPTGHDPVGGHPHDGVADVLDQRGLIVQRLLCGLVFGEVAKDDLKCRFSVPHRADRDRLHGQSRSIEGEYVCLGGRTGGSVHVQGGDALEHRPDRRGRDEVGDRTAHHRTETVGAQIPEPRRVDVDKVASPVDDDRVGRVFDQNPITICETGRLGIGFGVADDVALPWGHLRSSRS</sequence>
<evidence type="ECO:0000313" key="2">
    <source>
        <dbReference type="EMBL" id="CAB4922808.1"/>
    </source>
</evidence>
<protein>
    <submittedName>
        <fullName evidence="2">Unannotated protein</fullName>
    </submittedName>
</protein>
<feature type="region of interest" description="Disordered" evidence="1">
    <location>
        <begin position="252"/>
        <end position="292"/>
    </location>
</feature>
<proteinExistence type="predicted"/>
<reference evidence="2" key="1">
    <citation type="submission" date="2020-05" db="EMBL/GenBank/DDBJ databases">
        <authorList>
            <person name="Chiriac C."/>
            <person name="Salcher M."/>
            <person name="Ghai R."/>
            <person name="Kavagutti S V."/>
        </authorList>
    </citation>
    <scope>NUCLEOTIDE SEQUENCE</scope>
</reference>
<feature type="region of interest" description="Disordered" evidence="1">
    <location>
        <begin position="111"/>
        <end position="143"/>
    </location>
</feature>
<gene>
    <name evidence="2" type="ORF">UFOPK3472_03659</name>
</gene>
<name>A0A6J7HT75_9ZZZZ</name>
<feature type="compositionally biased region" description="Basic and acidic residues" evidence="1">
    <location>
        <begin position="258"/>
        <end position="281"/>
    </location>
</feature>
<dbReference type="EMBL" id="CAFBLX010000379">
    <property type="protein sequence ID" value="CAB4922808.1"/>
    <property type="molecule type" value="Genomic_DNA"/>
</dbReference>
<dbReference type="AlphaFoldDB" id="A0A6J7HT75"/>